<organism evidence="3 4">
    <name type="scientific">Mytilus galloprovincialis</name>
    <name type="common">Mediterranean mussel</name>
    <dbReference type="NCBI Taxonomy" id="29158"/>
    <lineage>
        <taxon>Eukaryota</taxon>
        <taxon>Metazoa</taxon>
        <taxon>Spiralia</taxon>
        <taxon>Lophotrochozoa</taxon>
        <taxon>Mollusca</taxon>
        <taxon>Bivalvia</taxon>
        <taxon>Autobranchia</taxon>
        <taxon>Pteriomorphia</taxon>
        <taxon>Mytilida</taxon>
        <taxon>Mytiloidea</taxon>
        <taxon>Mytilidae</taxon>
        <taxon>Mytilinae</taxon>
        <taxon>Mytilus</taxon>
    </lineage>
</organism>
<dbReference type="InterPro" id="IPR000488">
    <property type="entry name" value="Death_dom"/>
</dbReference>
<evidence type="ECO:0000313" key="3">
    <source>
        <dbReference type="EMBL" id="VDI43498.1"/>
    </source>
</evidence>
<evidence type="ECO:0000313" key="4">
    <source>
        <dbReference type="Proteomes" id="UP000596742"/>
    </source>
</evidence>
<dbReference type="EMBL" id="UYJE01006154">
    <property type="protein sequence ID" value="VDI43498.1"/>
    <property type="molecule type" value="Genomic_DNA"/>
</dbReference>
<evidence type="ECO:0000256" key="1">
    <source>
        <dbReference type="SAM" id="MobiDB-lite"/>
    </source>
</evidence>
<protein>
    <recommendedName>
        <fullName evidence="2">Death domain-containing protein</fullName>
    </recommendedName>
</protein>
<feature type="compositionally biased region" description="Polar residues" evidence="1">
    <location>
        <begin position="1"/>
        <end position="15"/>
    </location>
</feature>
<dbReference type="SUPFAM" id="SSF47986">
    <property type="entry name" value="DEATH domain"/>
    <property type="match status" value="1"/>
</dbReference>
<sequence length="162" mass="18243">QGSYSHSSTGNSAAENHNLHTKDGEIIALERSPGSTRPVSAGQISIDEWIGNEWQEHRYKKLEDSDLLFLSRAIHPESFNSVALHFDLNQMDVEEIQTGQQTDLCCQMLNKWKFKNGDEATLGKLIQNLFSSWISENISVEKEELKSAISKMTMVNNEETAS</sequence>
<feature type="non-terminal residue" evidence="3">
    <location>
        <position position="1"/>
    </location>
</feature>
<dbReference type="Gene3D" id="1.10.533.10">
    <property type="entry name" value="Death Domain, Fas"/>
    <property type="match status" value="1"/>
</dbReference>
<gene>
    <name evidence="3" type="ORF">MGAL_10B033441</name>
</gene>
<keyword evidence="4" id="KW-1185">Reference proteome</keyword>
<reference evidence="3" key="1">
    <citation type="submission" date="2018-11" db="EMBL/GenBank/DDBJ databases">
        <authorList>
            <person name="Alioto T."/>
            <person name="Alioto T."/>
        </authorList>
    </citation>
    <scope>NUCLEOTIDE SEQUENCE</scope>
</reference>
<dbReference type="InterPro" id="IPR011029">
    <property type="entry name" value="DEATH-like_dom_sf"/>
</dbReference>
<name>A0A8B6F2D8_MYTGA</name>
<dbReference type="OrthoDB" id="6213662at2759"/>
<comment type="caution">
    <text evidence="3">The sequence shown here is derived from an EMBL/GenBank/DDBJ whole genome shotgun (WGS) entry which is preliminary data.</text>
</comment>
<feature type="region of interest" description="Disordered" evidence="1">
    <location>
        <begin position="1"/>
        <end position="24"/>
    </location>
</feature>
<dbReference type="AlphaFoldDB" id="A0A8B6F2D8"/>
<dbReference type="Proteomes" id="UP000596742">
    <property type="component" value="Unassembled WGS sequence"/>
</dbReference>
<dbReference type="GO" id="GO:0007165">
    <property type="term" value="P:signal transduction"/>
    <property type="evidence" value="ECO:0007669"/>
    <property type="project" value="InterPro"/>
</dbReference>
<dbReference type="CDD" id="cd01670">
    <property type="entry name" value="Death"/>
    <property type="match status" value="1"/>
</dbReference>
<evidence type="ECO:0000259" key="2">
    <source>
        <dbReference type="Pfam" id="PF00531"/>
    </source>
</evidence>
<accession>A0A8B6F2D8</accession>
<proteinExistence type="predicted"/>
<dbReference type="Pfam" id="PF00531">
    <property type="entry name" value="Death"/>
    <property type="match status" value="1"/>
</dbReference>
<feature type="domain" description="Death" evidence="2">
    <location>
        <begin position="76"/>
        <end position="129"/>
    </location>
</feature>